<feature type="region of interest" description="Disordered" evidence="3">
    <location>
        <begin position="94"/>
        <end position="125"/>
    </location>
</feature>
<dbReference type="Gene3D" id="3.40.47.10">
    <property type="match status" value="1"/>
</dbReference>
<dbReference type="InterPro" id="IPR014031">
    <property type="entry name" value="Ketoacyl_synth_C"/>
</dbReference>
<feature type="compositionally biased region" description="Low complexity" evidence="3">
    <location>
        <begin position="95"/>
        <end position="119"/>
    </location>
</feature>
<evidence type="ECO:0000313" key="6">
    <source>
        <dbReference type="Proteomes" id="UP000886632"/>
    </source>
</evidence>
<feature type="compositionally biased region" description="Basic and acidic residues" evidence="3">
    <location>
        <begin position="45"/>
        <end position="56"/>
    </location>
</feature>
<evidence type="ECO:0000256" key="2">
    <source>
        <dbReference type="ARBA" id="ARBA00022553"/>
    </source>
</evidence>
<proteinExistence type="predicted"/>
<evidence type="ECO:0000256" key="3">
    <source>
        <dbReference type="SAM" id="MobiDB-lite"/>
    </source>
</evidence>
<keyword evidence="2" id="KW-0597">Phosphoprotein</keyword>
<keyword evidence="1" id="KW-0596">Phosphopantetheine</keyword>
<protein>
    <recommendedName>
        <fullName evidence="4">Beta-ketoacyl synthase C-terminal domain-containing protein</fullName>
    </recommendedName>
</protein>
<dbReference type="SUPFAM" id="SSF53901">
    <property type="entry name" value="Thiolase-like"/>
    <property type="match status" value="1"/>
</dbReference>
<evidence type="ECO:0000259" key="4">
    <source>
        <dbReference type="Pfam" id="PF02801"/>
    </source>
</evidence>
<dbReference type="GO" id="GO:0006633">
    <property type="term" value="P:fatty acid biosynthetic process"/>
    <property type="evidence" value="ECO:0007669"/>
    <property type="project" value="TreeGrafter"/>
</dbReference>
<accession>A0A9D7XWF6</accession>
<dbReference type="InterPro" id="IPR016039">
    <property type="entry name" value="Thiolase-like"/>
</dbReference>
<dbReference type="GO" id="GO:0004312">
    <property type="term" value="F:fatty acid synthase activity"/>
    <property type="evidence" value="ECO:0007669"/>
    <property type="project" value="TreeGrafter"/>
</dbReference>
<dbReference type="AlphaFoldDB" id="A0A9D7XWF6"/>
<feature type="region of interest" description="Disordered" evidence="3">
    <location>
        <begin position="1"/>
        <end position="61"/>
    </location>
</feature>
<dbReference type="PANTHER" id="PTHR43775:SF37">
    <property type="entry name" value="SI:DKEY-61P9.11"/>
    <property type="match status" value="1"/>
</dbReference>
<reference evidence="5" key="1">
    <citation type="submission" date="2020-10" db="EMBL/GenBank/DDBJ databases">
        <title>Connecting structure to function with the recovery of over 1000 high-quality activated sludge metagenome-assembled genomes encoding full-length rRNA genes using long-read sequencing.</title>
        <authorList>
            <person name="Singleton C.M."/>
            <person name="Petriglieri F."/>
            <person name="Kristensen J.M."/>
            <person name="Kirkegaard R.H."/>
            <person name="Michaelsen T.Y."/>
            <person name="Andersen M.H."/>
            <person name="Karst S.M."/>
            <person name="Dueholm M.S."/>
            <person name="Nielsen P.H."/>
            <person name="Albertsen M."/>
        </authorList>
    </citation>
    <scope>NUCLEOTIDE SEQUENCE</scope>
    <source>
        <strain evidence="5">Ribe_18-Q3-R11-54_MAXAC.001</strain>
    </source>
</reference>
<feature type="compositionally biased region" description="Low complexity" evidence="3">
    <location>
        <begin position="1"/>
        <end position="22"/>
    </location>
</feature>
<dbReference type="PANTHER" id="PTHR43775">
    <property type="entry name" value="FATTY ACID SYNTHASE"/>
    <property type="match status" value="1"/>
</dbReference>
<feature type="domain" description="Beta-ketoacyl synthase C-terminal" evidence="4">
    <location>
        <begin position="26"/>
        <end position="94"/>
    </location>
</feature>
<evidence type="ECO:0000313" key="5">
    <source>
        <dbReference type="EMBL" id="MBL0002745.1"/>
    </source>
</evidence>
<comment type="caution">
    <text evidence="5">The sequence shown here is derived from an EMBL/GenBank/DDBJ whole genome shotgun (WGS) entry which is preliminary data.</text>
</comment>
<dbReference type="Pfam" id="PF02801">
    <property type="entry name" value="Ketoacyl-synt_C"/>
    <property type="match status" value="1"/>
</dbReference>
<dbReference type="EMBL" id="JADKGK010000004">
    <property type="protein sequence ID" value="MBL0002745.1"/>
    <property type="molecule type" value="Genomic_DNA"/>
</dbReference>
<gene>
    <name evidence="5" type="ORF">IPP00_01655</name>
</gene>
<dbReference type="Proteomes" id="UP000886632">
    <property type="component" value="Unassembled WGS sequence"/>
</dbReference>
<evidence type="ECO:0000256" key="1">
    <source>
        <dbReference type="ARBA" id="ARBA00022450"/>
    </source>
</evidence>
<name>A0A9D7XWF6_9MICO</name>
<dbReference type="InterPro" id="IPR050091">
    <property type="entry name" value="PKS_NRPS_Biosynth_Enz"/>
</dbReference>
<sequence length="205" mass="21061">MTAPTRSGRSSPSLGPGSALGSTRPSPATAIEAHGTSTRVGDASELERPGDLRRGGADPGSIALGSVKSNIRHLKAAAGFAGLFKMVRRCTKVLTPRSASSPPTRTSTGTGTRARSTRPCARWDNAGPDGVVAVASPPSASAAPTSVVVEEYIPAGTRPSRRPSPRRCPPGRRDVCRVRPSGGVTATVAAGPRKAPLRGARAWWP</sequence>
<organism evidence="5 6">
    <name type="scientific">Candidatus Phosphoribacter hodrii</name>
    <dbReference type="NCBI Taxonomy" id="2953743"/>
    <lineage>
        <taxon>Bacteria</taxon>
        <taxon>Bacillati</taxon>
        <taxon>Actinomycetota</taxon>
        <taxon>Actinomycetes</taxon>
        <taxon>Micrococcales</taxon>
        <taxon>Dermatophilaceae</taxon>
        <taxon>Candidatus Phosphoribacter</taxon>
    </lineage>
</organism>